<dbReference type="OrthoDB" id="1091674at2"/>
<dbReference type="AlphaFoldDB" id="A0A081PKH6"/>
<dbReference type="EMBL" id="JNFF01000019">
    <property type="protein sequence ID" value="KEQ31199.1"/>
    <property type="molecule type" value="Genomic_DNA"/>
</dbReference>
<dbReference type="RefSeq" id="WP_037438288.1">
    <property type="nucleotide sequence ID" value="NZ_JNFF01000019.1"/>
</dbReference>
<accession>A0A081PKH6</accession>
<keyword evidence="2" id="KW-1185">Reference proteome</keyword>
<reference evidence="1 2" key="1">
    <citation type="journal article" date="1992" name="Int. J. Syst. Bacteriol.">
        <title>Sphingobacterium antarcticus sp. nov. a Psychrotrophic Bacterium from the Soils of Schirmacher Oasis, Antarctica.</title>
        <authorList>
            <person name="Shivaji S."/>
            <person name="Ray M.K."/>
            <person name="Rao N.S."/>
            <person name="Saiserr L."/>
            <person name="Jagannadham M.V."/>
            <person name="Kumar G.S."/>
            <person name="Reddy G."/>
            <person name="Bhargava P.M."/>
        </authorList>
    </citation>
    <scope>NUCLEOTIDE SEQUENCE [LARGE SCALE GENOMIC DNA]</scope>
    <source>
        <strain evidence="1 2">4BY</strain>
    </source>
</reference>
<name>A0A081PKH6_9SPHI</name>
<proteinExistence type="predicted"/>
<dbReference type="Proteomes" id="UP000028007">
    <property type="component" value="Unassembled WGS sequence"/>
</dbReference>
<gene>
    <name evidence="1" type="ORF">N180_02825</name>
</gene>
<evidence type="ECO:0000313" key="2">
    <source>
        <dbReference type="Proteomes" id="UP000028007"/>
    </source>
</evidence>
<organism evidence="1 2">
    <name type="scientific">Pedobacter antarcticus 4BY</name>
    <dbReference type="NCBI Taxonomy" id="1358423"/>
    <lineage>
        <taxon>Bacteria</taxon>
        <taxon>Pseudomonadati</taxon>
        <taxon>Bacteroidota</taxon>
        <taxon>Sphingobacteriia</taxon>
        <taxon>Sphingobacteriales</taxon>
        <taxon>Sphingobacteriaceae</taxon>
        <taxon>Pedobacter</taxon>
    </lineage>
</organism>
<comment type="caution">
    <text evidence="1">The sequence shown here is derived from an EMBL/GenBank/DDBJ whole genome shotgun (WGS) entry which is preliminary data.</text>
</comment>
<evidence type="ECO:0000313" key="1">
    <source>
        <dbReference type="EMBL" id="KEQ31199.1"/>
    </source>
</evidence>
<protein>
    <submittedName>
        <fullName evidence="1">Uncharacterized protein</fullName>
    </submittedName>
</protein>
<sequence>MRGLKLDNLDFDADFNIDDFSDELDIEFETRYIKPPKAKEIAEINLKYSKAEDLARDITKLRDHRYFVIINGTFVFGDFIEAFLVGNNIHVKRMTISTLSLSENNVDSLANLLNGGYVDELNMIVSDFFYSHERNNLIPYLYERLDKNNRFQLAAASTHCKICIFETHCGNHVVIHGSANLRSSSNIEQIVIEENKVLYDFNNEYQNHIIDKFRTINKSIRGKELWHQVQVENLEGAEEPVKARRRRQKKELLN</sequence>